<dbReference type="EMBL" id="CATNWA010017133">
    <property type="protein sequence ID" value="CAI9598263.1"/>
    <property type="molecule type" value="Genomic_DNA"/>
</dbReference>
<dbReference type="Proteomes" id="UP001162483">
    <property type="component" value="Unassembled WGS sequence"/>
</dbReference>
<accession>A0ABN9FSA7</accession>
<organism evidence="1 2">
    <name type="scientific">Staurois parvus</name>
    <dbReference type="NCBI Taxonomy" id="386267"/>
    <lineage>
        <taxon>Eukaryota</taxon>
        <taxon>Metazoa</taxon>
        <taxon>Chordata</taxon>
        <taxon>Craniata</taxon>
        <taxon>Vertebrata</taxon>
        <taxon>Euteleostomi</taxon>
        <taxon>Amphibia</taxon>
        <taxon>Batrachia</taxon>
        <taxon>Anura</taxon>
        <taxon>Neobatrachia</taxon>
        <taxon>Ranoidea</taxon>
        <taxon>Ranidae</taxon>
        <taxon>Staurois</taxon>
    </lineage>
</organism>
<keyword evidence="2" id="KW-1185">Reference proteome</keyword>
<evidence type="ECO:0000313" key="2">
    <source>
        <dbReference type="Proteomes" id="UP001162483"/>
    </source>
</evidence>
<gene>
    <name evidence="1" type="ORF">SPARVUS_LOCUS12375248</name>
</gene>
<name>A0ABN9FSA7_9NEOB</name>
<reference evidence="1" key="1">
    <citation type="submission" date="2023-05" db="EMBL/GenBank/DDBJ databases">
        <authorList>
            <person name="Stuckert A."/>
        </authorList>
    </citation>
    <scope>NUCLEOTIDE SEQUENCE</scope>
</reference>
<proteinExistence type="predicted"/>
<evidence type="ECO:0000313" key="1">
    <source>
        <dbReference type="EMBL" id="CAI9598263.1"/>
    </source>
</evidence>
<comment type="caution">
    <text evidence="1">The sequence shown here is derived from an EMBL/GenBank/DDBJ whole genome shotgun (WGS) entry which is preliminary data.</text>
</comment>
<protein>
    <submittedName>
        <fullName evidence="1">Uncharacterized protein</fullName>
    </submittedName>
</protein>
<sequence length="58" mass="6653">MHNFLHRHLSLQSFFLTQKTYVQQSILSAFQAQNASFAFFIMKNACKAFSGYSDGQNT</sequence>